<keyword evidence="4" id="KW-0012">Acyltransferase</keyword>
<evidence type="ECO:0000256" key="4">
    <source>
        <dbReference type="ARBA" id="ARBA00023315"/>
    </source>
</evidence>
<dbReference type="InterPro" id="IPR006464">
    <property type="entry name" value="AcTrfase_RimI/Ard1"/>
</dbReference>
<proteinExistence type="inferred from homology"/>
<dbReference type="InterPro" id="IPR050680">
    <property type="entry name" value="YpeA/RimI_acetyltransf"/>
</dbReference>
<protein>
    <submittedName>
        <fullName evidence="6">Unannotated protein</fullName>
    </submittedName>
</protein>
<reference evidence="6" key="1">
    <citation type="submission" date="2020-05" db="EMBL/GenBank/DDBJ databases">
        <authorList>
            <person name="Chiriac C."/>
            <person name="Salcher M."/>
            <person name="Ghai R."/>
            <person name="Kavagutti S V."/>
        </authorList>
    </citation>
    <scope>NUCLEOTIDE SEQUENCE</scope>
</reference>
<dbReference type="InterPro" id="IPR016181">
    <property type="entry name" value="Acyl_CoA_acyltransferase"/>
</dbReference>
<dbReference type="AlphaFoldDB" id="A0A6J6ERL1"/>
<gene>
    <name evidence="6" type="ORF">UFOPK1603_01608</name>
</gene>
<evidence type="ECO:0000256" key="1">
    <source>
        <dbReference type="ARBA" id="ARBA00005395"/>
    </source>
</evidence>
<evidence type="ECO:0000256" key="3">
    <source>
        <dbReference type="ARBA" id="ARBA00022679"/>
    </source>
</evidence>
<dbReference type="GO" id="GO:0008080">
    <property type="term" value="F:N-acetyltransferase activity"/>
    <property type="evidence" value="ECO:0007669"/>
    <property type="project" value="InterPro"/>
</dbReference>
<sequence length="174" mass="19619">MTITTMRRRHLRNVLRIEEQTSSTPWSLGLFLAEVRRDERDYIVALSDADERVLGFAGLLYVVGEGHVTTVSVDPKVQRGRIGTRLMLELARRAITRGSDSITLEVRASNKAALALYRRFGFAPSGVRKDYYKDPTEDALVLWAHEIDSPAYAERLAFIEEQLSGAPIDQKELA</sequence>
<name>A0A6J6ERL1_9ZZZZ</name>
<keyword evidence="3" id="KW-0808">Transferase</keyword>
<dbReference type="CDD" id="cd04301">
    <property type="entry name" value="NAT_SF"/>
    <property type="match status" value="1"/>
</dbReference>
<dbReference type="PANTHER" id="PTHR43420">
    <property type="entry name" value="ACETYLTRANSFERASE"/>
    <property type="match status" value="1"/>
</dbReference>
<dbReference type="InterPro" id="IPR000182">
    <property type="entry name" value="GNAT_dom"/>
</dbReference>
<dbReference type="PROSITE" id="PS51186">
    <property type="entry name" value="GNAT"/>
    <property type="match status" value="1"/>
</dbReference>
<evidence type="ECO:0000256" key="2">
    <source>
        <dbReference type="ARBA" id="ARBA00022490"/>
    </source>
</evidence>
<organism evidence="6">
    <name type="scientific">freshwater metagenome</name>
    <dbReference type="NCBI Taxonomy" id="449393"/>
    <lineage>
        <taxon>unclassified sequences</taxon>
        <taxon>metagenomes</taxon>
        <taxon>ecological metagenomes</taxon>
    </lineage>
</organism>
<accession>A0A6J6ERL1</accession>
<evidence type="ECO:0000313" key="6">
    <source>
        <dbReference type="EMBL" id="CAB4578726.1"/>
    </source>
</evidence>
<comment type="similarity">
    <text evidence="1">Belongs to the acetyltransferase family. RimI subfamily.</text>
</comment>
<evidence type="ECO:0000259" key="5">
    <source>
        <dbReference type="PROSITE" id="PS51186"/>
    </source>
</evidence>
<keyword evidence="2" id="KW-0963">Cytoplasm</keyword>
<dbReference type="PANTHER" id="PTHR43420:SF44">
    <property type="entry name" value="ACETYLTRANSFERASE YPEA"/>
    <property type="match status" value="1"/>
</dbReference>
<dbReference type="SUPFAM" id="SSF55729">
    <property type="entry name" value="Acyl-CoA N-acyltransferases (Nat)"/>
    <property type="match status" value="1"/>
</dbReference>
<dbReference type="Gene3D" id="3.40.630.30">
    <property type="match status" value="1"/>
</dbReference>
<dbReference type="NCBIfam" id="TIGR01575">
    <property type="entry name" value="rimI"/>
    <property type="match status" value="1"/>
</dbReference>
<dbReference type="Pfam" id="PF00583">
    <property type="entry name" value="Acetyltransf_1"/>
    <property type="match status" value="1"/>
</dbReference>
<feature type="domain" description="N-acetyltransferase" evidence="5">
    <location>
        <begin position="1"/>
        <end position="148"/>
    </location>
</feature>
<dbReference type="EMBL" id="CAEZTG010000192">
    <property type="protein sequence ID" value="CAB4578726.1"/>
    <property type="molecule type" value="Genomic_DNA"/>
</dbReference>